<dbReference type="InterPro" id="IPR029060">
    <property type="entry name" value="PIN-like_dom_sf"/>
</dbReference>
<keyword evidence="7" id="KW-0342">GTP-binding</keyword>
<dbReference type="PANTHER" id="PTHR30473:SF2">
    <property type="entry name" value="PIN DOMAIN-CONTAINING PROTEIN"/>
    <property type="match status" value="1"/>
</dbReference>
<evidence type="ECO:0000256" key="8">
    <source>
        <dbReference type="ARBA" id="ARBA00023235"/>
    </source>
</evidence>
<dbReference type="InterPro" id="IPR003714">
    <property type="entry name" value="PhoH"/>
</dbReference>
<dbReference type="GO" id="GO:0016853">
    <property type="term" value="F:isomerase activity"/>
    <property type="evidence" value="ECO:0007669"/>
    <property type="project" value="UniProtKB-KW"/>
</dbReference>
<dbReference type="PANTHER" id="PTHR30473">
    <property type="entry name" value="PROTEIN PHOH"/>
    <property type="match status" value="1"/>
</dbReference>
<gene>
    <name evidence="12" type="ORF">UFOPK3992_00130</name>
</gene>
<dbReference type="GO" id="GO:0046872">
    <property type="term" value="F:metal ion binding"/>
    <property type="evidence" value="ECO:0007669"/>
    <property type="project" value="UniProtKB-KW"/>
</dbReference>
<protein>
    <submittedName>
        <fullName evidence="12">Unannotated protein</fullName>
    </submittedName>
</protein>
<dbReference type="SUPFAM" id="SSF52540">
    <property type="entry name" value="P-loop containing nucleoside triphosphate hydrolases"/>
    <property type="match status" value="1"/>
</dbReference>
<evidence type="ECO:0000256" key="5">
    <source>
        <dbReference type="ARBA" id="ARBA00022840"/>
    </source>
</evidence>
<organism evidence="12">
    <name type="scientific">freshwater metagenome</name>
    <dbReference type="NCBI Taxonomy" id="449393"/>
    <lineage>
        <taxon>unclassified sequences</taxon>
        <taxon>metagenomes</taxon>
        <taxon>ecological metagenomes</taxon>
    </lineage>
</organism>
<evidence type="ECO:0000256" key="10">
    <source>
        <dbReference type="ARBA" id="ARBA00049360"/>
    </source>
</evidence>
<keyword evidence="1" id="KW-0540">Nuclease</keyword>
<comment type="similarity">
    <text evidence="9">In the N-terminal section; belongs to the PINc/VapC protein family.</text>
</comment>
<evidence type="ECO:0000256" key="6">
    <source>
        <dbReference type="ARBA" id="ARBA00022842"/>
    </source>
</evidence>
<keyword evidence="5" id="KW-0067">ATP-binding</keyword>
<dbReference type="Gene3D" id="3.40.50.300">
    <property type="entry name" value="P-loop containing nucleotide triphosphate hydrolases"/>
    <property type="match status" value="1"/>
</dbReference>
<accession>A0A6J7NIS4</accession>
<evidence type="ECO:0000256" key="1">
    <source>
        <dbReference type="ARBA" id="ARBA00022722"/>
    </source>
</evidence>
<evidence type="ECO:0000256" key="3">
    <source>
        <dbReference type="ARBA" id="ARBA00022741"/>
    </source>
</evidence>
<dbReference type="Gene3D" id="3.40.50.1010">
    <property type="entry name" value="5'-nuclease"/>
    <property type="match status" value="1"/>
</dbReference>
<dbReference type="EMBL" id="CAFBOZ010000010">
    <property type="protein sequence ID" value="CAB4992468.1"/>
    <property type="molecule type" value="Genomic_DNA"/>
</dbReference>
<dbReference type="SMART" id="SM00670">
    <property type="entry name" value="PINc"/>
    <property type="match status" value="1"/>
</dbReference>
<dbReference type="Pfam" id="PF02562">
    <property type="entry name" value="PhoH"/>
    <property type="match status" value="1"/>
</dbReference>
<dbReference type="Pfam" id="PF13638">
    <property type="entry name" value="PIN_4"/>
    <property type="match status" value="1"/>
</dbReference>
<dbReference type="GO" id="GO:0004518">
    <property type="term" value="F:nuclease activity"/>
    <property type="evidence" value="ECO:0007669"/>
    <property type="project" value="UniProtKB-KW"/>
</dbReference>
<dbReference type="GO" id="GO:0016787">
    <property type="term" value="F:hydrolase activity"/>
    <property type="evidence" value="ECO:0007669"/>
    <property type="project" value="UniProtKB-KW"/>
</dbReference>
<proteinExistence type="inferred from homology"/>
<name>A0A6J7NIS4_9ZZZZ</name>
<dbReference type="InterPro" id="IPR002716">
    <property type="entry name" value="PIN_dom"/>
</dbReference>
<evidence type="ECO:0000256" key="4">
    <source>
        <dbReference type="ARBA" id="ARBA00022801"/>
    </source>
</evidence>
<dbReference type="FunFam" id="3.40.50.300:FF:000215">
    <property type="entry name" value="ATP-binding protein"/>
    <property type="match status" value="1"/>
</dbReference>
<dbReference type="SUPFAM" id="SSF88723">
    <property type="entry name" value="PIN domain-like"/>
    <property type="match status" value="1"/>
</dbReference>
<evidence type="ECO:0000256" key="9">
    <source>
        <dbReference type="ARBA" id="ARBA00046345"/>
    </source>
</evidence>
<dbReference type="AlphaFoldDB" id="A0A6J7NIS4"/>
<evidence type="ECO:0000259" key="11">
    <source>
        <dbReference type="SMART" id="SM00670"/>
    </source>
</evidence>
<evidence type="ECO:0000313" key="12">
    <source>
        <dbReference type="EMBL" id="CAB4992468.1"/>
    </source>
</evidence>
<dbReference type="InterPro" id="IPR027417">
    <property type="entry name" value="P-loop_NTPase"/>
</dbReference>
<keyword evidence="6" id="KW-0460">Magnesium</keyword>
<keyword evidence="8" id="KW-0413">Isomerase</keyword>
<dbReference type="GO" id="GO:0005524">
    <property type="term" value="F:ATP binding"/>
    <property type="evidence" value="ECO:0007669"/>
    <property type="project" value="UniProtKB-KW"/>
</dbReference>
<feature type="domain" description="PIN" evidence="11">
    <location>
        <begin position="11"/>
        <end position="138"/>
    </location>
</feature>
<evidence type="ECO:0000256" key="7">
    <source>
        <dbReference type="ARBA" id="ARBA00023134"/>
    </source>
</evidence>
<dbReference type="InterPro" id="IPR051451">
    <property type="entry name" value="PhoH2-like"/>
</dbReference>
<comment type="catalytic activity">
    <reaction evidence="10">
        <text>ATP + H2O = ADP + phosphate + H(+)</text>
        <dbReference type="Rhea" id="RHEA:13065"/>
        <dbReference type="ChEBI" id="CHEBI:15377"/>
        <dbReference type="ChEBI" id="CHEBI:15378"/>
        <dbReference type="ChEBI" id="CHEBI:30616"/>
        <dbReference type="ChEBI" id="CHEBI:43474"/>
        <dbReference type="ChEBI" id="CHEBI:456216"/>
    </reaction>
</comment>
<dbReference type="CDD" id="cd09883">
    <property type="entry name" value="PIN_VapC_PhoHL-ATPase"/>
    <property type="match status" value="1"/>
</dbReference>
<sequence>MREVLRESRQRTFVLDTSVLLSDPGALMRFDEHEVVIPIVVIIELEAKRTHPELGYFARAALRHLDDLRVAYGRLDEAMPVGDLGGTIRVELNHADASILPGGFQSNDNDTRILAVARNLAADGFAVTLVSKDLPMRVKASSIGLDADEYRAEMVAESGWTGMVEIDVPSTDIDALYSEGVIDHDAALDLPCHTGLVLVSERGHALARVTPDKRIRHVRGDREAFGLHGRSAEQRIALDILLDPDIGIVSLGGRAGTGKSALALCAGLEAVLERRQHRKVIVFRPLYAVGGQDLGFLPGSESEKMSPWGQAVFDTLGSVATSEVIDEIVDRGMLEVLPLTHIRGRSLHDAFVIVDEAQSLERNVLLTVLSRIGRDSRVVLTHDVAQRDNLRVGRHDGVVAVAERLKGHPLFAHITLTRSERSPIAALVTEMLEDSGLGL</sequence>
<keyword evidence="2" id="KW-0479">Metal-binding</keyword>
<reference evidence="12" key="1">
    <citation type="submission" date="2020-05" db="EMBL/GenBank/DDBJ databases">
        <authorList>
            <person name="Chiriac C."/>
            <person name="Salcher M."/>
            <person name="Ghai R."/>
            <person name="Kavagutti S V."/>
        </authorList>
    </citation>
    <scope>NUCLEOTIDE SEQUENCE</scope>
</reference>
<evidence type="ECO:0000256" key="2">
    <source>
        <dbReference type="ARBA" id="ARBA00022723"/>
    </source>
</evidence>
<keyword evidence="3" id="KW-0547">Nucleotide-binding</keyword>
<dbReference type="GO" id="GO:0005829">
    <property type="term" value="C:cytosol"/>
    <property type="evidence" value="ECO:0007669"/>
    <property type="project" value="TreeGrafter"/>
</dbReference>
<keyword evidence="4" id="KW-0378">Hydrolase</keyword>
<dbReference type="GO" id="GO:0005525">
    <property type="term" value="F:GTP binding"/>
    <property type="evidence" value="ECO:0007669"/>
    <property type="project" value="UniProtKB-KW"/>
</dbReference>